<dbReference type="SUPFAM" id="SSF48452">
    <property type="entry name" value="TPR-like"/>
    <property type="match status" value="2"/>
</dbReference>
<evidence type="ECO:0008006" key="3">
    <source>
        <dbReference type="Google" id="ProtNLM"/>
    </source>
</evidence>
<protein>
    <recommendedName>
        <fullName evidence="3">Orc1-like AAA ATPase domain-containing protein</fullName>
    </recommendedName>
</protein>
<dbReference type="Gene3D" id="1.25.40.10">
    <property type="entry name" value="Tetratricopeptide repeat domain"/>
    <property type="match status" value="2"/>
</dbReference>
<dbReference type="RefSeq" id="WP_055032631.1">
    <property type="nucleotide sequence ID" value="NZ_LKBG01000284.1"/>
</dbReference>
<name>A0A0Q0RN48_9ARCH</name>
<gene>
    <name evidence="1" type="ORF">AOG54_06755</name>
</gene>
<sequence length="821" mass="94471">MPESRFSRKTQQAIKKFTDRIEPFRAFNKWIDAIAAGSITRKALVYYGVGGIGKTRLISELMSDLEKRNNINGTAVNIIFASMDVNEYNSPSTVLMGLRKQIKFPCVLFDYGMVKYMSSIGKNADQIKEFIPKNSVIWDITGDILEAIHIPVGLIDKIAIKLREKYSIQFKEYHNEIEAIDSCKRNPEELSERLPHLLGIDISVAAKNKNSMFSIFLDSYESLYRRQTFQLSNGDPDEFIQELLLSSEKTLFVIGSREYIKWEQKDPSWNEILDQHILDYLSDQDSDYFLRSVPIPDESIRKSIIESSRGLPLYLDLCVEIYLRNKNNSLSAYDFLIPTNEIIPRFLSHLSEDERTLFTALSYIHFFNFNIFEILIRELNIPIALSDFEEITDHSFVLKVENLDGIYKVHDNFYEYVINNPTVSGKSMIMDKIFSGIINYLNDNKKSIPYESMVVFYPNVMNLLSYLPEPSIAVGEKFIELSIYLIDAGYWNTVGAISGQILKKRPQDERIQFLFAVYLRRTGRLENSIKMLESINTENALFGNYKDYISYFKADTLRVMGRYSDALKLFIEISEKNNNGSDKELYLKCQNQIGDLTFLFGKFSDALGVLESACTEGNVNSILFAETLRIEGHIYRFNFMLDDALGKYINAMELARKFNILGLQGKLYNNLAESYCWLDPDKALEYGEKSIDINKNLNAPVEYGKTYAAMSIASSMKGDFSSSLKYSDLALSTQEQVKYLGGIVYAYGSYCFMYIKKGDKDKFLDYYNKMKKLVGNLGALEYTMLPYYLYLNAPELQDISKNIQWIDYGKTLEVVKSILKI</sequence>
<dbReference type="Gene3D" id="3.40.50.300">
    <property type="entry name" value="P-loop containing nucleotide triphosphate hydrolases"/>
    <property type="match status" value="1"/>
</dbReference>
<keyword evidence="2" id="KW-1185">Reference proteome</keyword>
<evidence type="ECO:0000313" key="1">
    <source>
        <dbReference type="EMBL" id="KQB33647.1"/>
    </source>
</evidence>
<dbReference type="OrthoDB" id="103665at2157"/>
<dbReference type="Proteomes" id="UP000050320">
    <property type="component" value="Unassembled WGS sequence"/>
</dbReference>
<dbReference type="SUPFAM" id="SSF52540">
    <property type="entry name" value="P-loop containing nucleoside triphosphate hydrolases"/>
    <property type="match status" value="1"/>
</dbReference>
<dbReference type="InterPro" id="IPR011990">
    <property type="entry name" value="TPR-like_helical_dom_sf"/>
</dbReference>
<reference evidence="1 2" key="1">
    <citation type="submission" date="2015-09" db="EMBL/GenBank/DDBJ databases">
        <title>Heavy metals and arsenic resistance mechanisms in polyextremophilic archaea of the family Ferroplasmaceae.</title>
        <authorList>
            <person name="Bulaev A.G."/>
            <person name="Kanygina A.V."/>
        </authorList>
    </citation>
    <scope>NUCLEOTIDE SEQUENCE [LARGE SCALE GENOMIC DNA]</scope>
    <source>
        <strain evidence="1 2">VT</strain>
    </source>
</reference>
<proteinExistence type="predicted"/>
<evidence type="ECO:0000313" key="2">
    <source>
        <dbReference type="Proteomes" id="UP000050320"/>
    </source>
</evidence>
<dbReference type="AlphaFoldDB" id="A0A0Q0RN48"/>
<dbReference type="EMBL" id="LKBG01000284">
    <property type="protein sequence ID" value="KQB33647.1"/>
    <property type="molecule type" value="Genomic_DNA"/>
</dbReference>
<accession>A0A0Q0RN48</accession>
<dbReference type="InterPro" id="IPR027417">
    <property type="entry name" value="P-loop_NTPase"/>
</dbReference>
<comment type="caution">
    <text evidence="1">The sequence shown here is derived from an EMBL/GenBank/DDBJ whole genome shotgun (WGS) entry which is preliminary data.</text>
</comment>
<organism evidence="1 2">
    <name type="scientific">Acidiplasma aeolicum</name>
    <dbReference type="NCBI Taxonomy" id="507754"/>
    <lineage>
        <taxon>Archaea</taxon>
        <taxon>Methanobacteriati</taxon>
        <taxon>Thermoplasmatota</taxon>
        <taxon>Thermoplasmata</taxon>
        <taxon>Thermoplasmatales</taxon>
        <taxon>Ferroplasmaceae</taxon>
        <taxon>Acidiplasma</taxon>
    </lineage>
</organism>